<gene>
    <name evidence="3" type="ORF">P9850_10105</name>
    <name evidence="2" type="ORF">PNH38_10020</name>
</gene>
<dbReference type="EMBL" id="JAQOTG010000008">
    <property type="protein sequence ID" value="MDE8564226.1"/>
    <property type="molecule type" value="Genomic_DNA"/>
</dbReference>
<dbReference type="RefSeq" id="WP_066147977.1">
    <property type="nucleotide sequence ID" value="NZ_JACIDF010000004.1"/>
</dbReference>
<dbReference type="Gene3D" id="3.40.250.10">
    <property type="entry name" value="Rhodanese-like domain"/>
    <property type="match status" value="1"/>
</dbReference>
<organism evidence="3 5">
    <name type="scientific">Anoxybacteroides rupiense</name>
    <dbReference type="NCBI Taxonomy" id="311460"/>
    <lineage>
        <taxon>Bacteria</taxon>
        <taxon>Bacillati</taxon>
        <taxon>Bacillota</taxon>
        <taxon>Bacilli</taxon>
        <taxon>Bacillales</taxon>
        <taxon>Anoxybacillaceae</taxon>
        <taxon>Anoxybacteroides</taxon>
    </lineage>
</organism>
<dbReference type="Pfam" id="PF00581">
    <property type="entry name" value="Rhodanese"/>
    <property type="match status" value="1"/>
</dbReference>
<dbReference type="EMBL" id="JARTLI010000017">
    <property type="protein sequence ID" value="MED5052204.1"/>
    <property type="molecule type" value="Genomic_DNA"/>
</dbReference>
<dbReference type="AlphaFoldDB" id="A0ABD5IX14"/>
<feature type="domain" description="Rhodanese" evidence="1">
    <location>
        <begin position="15"/>
        <end position="99"/>
    </location>
</feature>
<evidence type="ECO:0000313" key="5">
    <source>
        <dbReference type="Proteomes" id="UP001339962"/>
    </source>
</evidence>
<evidence type="ECO:0000313" key="2">
    <source>
        <dbReference type="EMBL" id="MDE8564226.1"/>
    </source>
</evidence>
<dbReference type="PROSITE" id="PS50206">
    <property type="entry name" value="RHODANESE_3"/>
    <property type="match status" value="1"/>
</dbReference>
<reference evidence="2 4" key="1">
    <citation type="submission" date="2023-01" db="EMBL/GenBank/DDBJ databases">
        <title>Genome-based reclassification of Anoxybacillus geothermalis as a later heterotypic synonym of Anoxybacillus rupiensis.</title>
        <authorList>
            <person name="Inan Bektas K."/>
            <person name="Canakci S."/>
            <person name="Belduz A.A."/>
            <person name="Guler H.H."/>
        </authorList>
    </citation>
    <scope>NUCLEOTIDE SEQUENCE [LARGE SCALE GENOMIC DNA]</scope>
    <source>
        <strain evidence="2 4">DSM 17127</strain>
    </source>
</reference>
<dbReference type="InterPro" id="IPR001763">
    <property type="entry name" value="Rhodanese-like_dom"/>
</dbReference>
<dbReference type="PANTHER" id="PTHR43031:SF17">
    <property type="entry name" value="SULFURTRANSFERASE YTWF-RELATED"/>
    <property type="match status" value="1"/>
</dbReference>
<protein>
    <submittedName>
        <fullName evidence="3">Rhodanese-like domain-containing protein</fullName>
    </submittedName>
</protein>
<dbReference type="CDD" id="cd00158">
    <property type="entry name" value="RHOD"/>
    <property type="match status" value="1"/>
</dbReference>
<sequence>MKEITAKEVEQRLKGGHRLHIIDVRETEEVAAGAIPGALNIPLGLLEFRMNELSKDREYVIVCRSGGRSAKAVQLLERYGYKAANMTGGMLAWEGPVKQWEESR</sequence>
<accession>A0ABD5IX14</accession>
<proteinExistence type="predicted"/>
<dbReference type="PANTHER" id="PTHR43031">
    <property type="entry name" value="FAD-DEPENDENT OXIDOREDUCTASE"/>
    <property type="match status" value="1"/>
</dbReference>
<keyword evidence="4" id="KW-1185">Reference proteome</keyword>
<dbReference type="Proteomes" id="UP001213979">
    <property type="component" value="Unassembled WGS sequence"/>
</dbReference>
<reference evidence="3 5" key="2">
    <citation type="submission" date="2023-03" db="EMBL/GenBank/DDBJ databases">
        <title>Bacillus Genome Sequencing.</title>
        <authorList>
            <person name="Dunlap C."/>
        </authorList>
    </citation>
    <scope>NUCLEOTIDE SEQUENCE [LARGE SCALE GENOMIC DNA]</scope>
    <source>
        <strain evidence="3 5">NRS-38</strain>
    </source>
</reference>
<dbReference type="Proteomes" id="UP001339962">
    <property type="component" value="Unassembled WGS sequence"/>
</dbReference>
<dbReference type="SMART" id="SM00450">
    <property type="entry name" value="RHOD"/>
    <property type="match status" value="1"/>
</dbReference>
<name>A0ABD5IX14_9BACL</name>
<evidence type="ECO:0000313" key="3">
    <source>
        <dbReference type="EMBL" id="MED5052204.1"/>
    </source>
</evidence>
<evidence type="ECO:0000259" key="1">
    <source>
        <dbReference type="PROSITE" id="PS50206"/>
    </source>
</evidence>
<dbReference type="SUPFAM" id="SSF52821">
    <property type="entry name" value="Rhodanese/Cell cycle control phosphatase"/>
    <property type="match status" value="1"/>
</dbReference>
<comment type="caution">
    <text evidence="3">The sequence shown here is derived from an EMBL/GenBank/DDBJ whole genome shotgun (WGS) entry which is preliminary data.</text>
</comment>
<dbReference type="InterPro" id="IPR036873">
    <property type="entry name" value="Rhodanese-like_dom_sf"/>
</dbReference>
<evidence type="ECO:0000313" key="4">
    <source>
        <dbReference type="Proteomes" id="UP001213979"/>
    </source>
</evidence>
<dbReference type="InterPro" id="IPR050229">
    <property type="entry name" value="GlpE_sulfurtransferase"/>
</dbReference>